<dbReference type="PROSITE" id="PS51466">
    <property type="entry name" value="PINIT"/>
    <property type="match status" value="1"/>
</dbReference>
<evidence type="ECO:0000259" key="10">
    <source>
        <dbReference type="PROSITE" id="PS51044"/>
    </source>
</evidence>
<evidence type="ECO:0000256" key="8">
    <source>
        <dbReference type="PROSITE-ProRule" id="PRU00452"/>
    </source>
</evidence>
<gene>
    <name evidence="12" type="ORF">AMS68_003948</name>
</gene>
<evidence type="ECO:0000256" key="1">
    <source>
        <dbReference type="ARBA" id="ARBA00004718"/>
    </source>
</evidence>
<dbReference type="Pfam" id="PF14324">
    <property type="entry name" value="PINIT"/>
    <property type="match status" value="1"/>
</dbReference>
<feature type="region of interest" description="Disordered" evidence="9">
    <location>
        <begin position="529"/>
        <end position="645"/>
    </location>
</feature>
<accession>A0A6H0XUT8</accession>
<protein>
    <recommendedName>
        <fullName evidence="14">SP-RING-type domain-containing protein</fullName>
    </recommendedName>
</protein>
<evidence type="ECO:0000256" key="7">
    <source>
        <dbReference type="ARBA" id="ARBA00022833"/>
    </source>
</evidence>
<feature type="region of interest" description="Disordered" evidence="9">
    <location>
        <begin position="426"/>
        <end position="517"/>
    </location>
</feature>
<dbReference type="PANTHER" id="PTHR10782:SF4">
    <property type="entry name" value="TONALLI, ISOFORM E"/>
    <property type="match status" value="1"/>
</dbReference>
<dbReference type="Proteomes" id="UP000503462">
    <property type="component" value="Chromosome 3"/>
</dbReference>
<feature type="compositionally biased region" description="Acidic residues" evidence="9">
    <location>
        <begin position="395"/>
        <end position="404"/>
    </location>
</feature>
<evidence type="ECO:0000256" key="5">
    <source>
        <dbReference type="ARBA" id="ARBA00022771"/>
    </source>
</evidence>
<evidence type="ECO:0000256" key="3">
    <source>
        <dbReference type="ARBA" id="ARBA00022679"/>
    </source>
</evidence>
<dbReference type="PANTHER" id="PTHR10782">
    <property type="entry name" value="ZINC FINGER MIZ DOMAIN-CONTAINING PROTEIN"/>
    <property type="match status" value="1"/>
</dbReference>
<evidence type="ECO:0000256" key="9">
    <source>
        <dbReference type="SAM" id="MobiDB-lite"/>
    </source>
</evidence>
<dbReference type="Pfam" id="PF02891">
    <property type="entry name" value="zf-MIZ"/>
    <property type="match status" value="1"/>
</dbReference>
<dbReference type="InterPro" id="IPR038654">
    <property type="entry name" value="PINIT_sf"/>
</dbReference>
<dbReference type="InterPro" id="IPR013083">
    <property type="entry name" value="Znf_RING/FYVE/PHD"/>
</dbReference>
<evidence type="ECO:0000256" key="4">
    <source>
        <dbReference type="ARBA" id="ARBA00022723"/>
    </source>
</evidence>
<keyword evidence="4" id="KW-0479">Metal-binding</keyword>
<dbReference type="UniPathway" id="UPA00886"/>
<keyword evidence="5 8" id="KW-0863">Zinc-finger</keyword>
<dbReference type="GO" id="GO:0000785">
    <property type="term" value="C:chromatin"/>
    <property type="evidence" value="ECO:0007669"/>
    <property type="project" value="TreeGrafter"/>
</dbReference>
<name>A0A6H0XUT8_9PEZI</name>
<feature type="compositionally biased region" description="Polar residues" evidence="9">
    <location>
        <begin position="488"/>
        <end position="499"/>
    </location>
</feature>
<proteinExistence type="inferred from homology"/>
<dbReference type="GO" id="GO:0016925">
    <property type="term" value="P:protein sumoylation"/>
    <property type="evidence" value="ECO:0007669"/>
    <property type="project" value="UniProtKB-UniPathway"/>
</dbReference>
<dbReference type="InterPro" id="IPR023321">
    <property type="entry name" value="PINIT"/>
</dbReference>
<dbReference type="GO" id="GO:0008270">
    <property type="term" value="F:zinc ion binding"/>
    <property type="evidence" value="ECO:0007669"/>
    <property type="project" value="UniProtKB-KW"/>
</dbReference>
<comment type="pathway">
    <text evidence="1">Protein modification; protein sumoylation.</text>
</comment>
<dbReference type="AlphaFoldDB" id="A0A6H0XUT8"/>
<reference evidence="12 13" key="1">
    <citation type="journal article" date="2016" name="Sci. Rep.">
        <title>Peltaster fructicola genome reveals evolution from an invasive phytopathogen to an ectophytic parasite.</title>
        <authorList>
            <person name="Xu C."/>
            <person name="Chen H."/>
            <person name="Gleason M.L."/>
            <person name="Xu J.R."/>
            <person name="Liu H."/>
            <person name="Zhang R."/>
            <person name="Sun G."/>
        </authorList>
    </citation>
    <scope>NUCLEOTIDE SEQUENCE [LARGE SCALE GENOMIC DNA]</scope>
    <source>
        <strain evidence="12 13">LNHT1506</strain>
    </source>
</reference>
<evidence type="ECO:0008006" key="14">
    <source>
        <dbReference type="Google" id="ProtNLM"/>
    </source>
</evidence>
<evidence type="ECO:0000259" key="11">
    <source>
        <dbReference type="PROSITE" id="PS51466"/>
    </source>
</evidence>
<keyword evidence="13" id="KW-1185">Reference proteome</keyword>
<feature type="compositionally biased region" description="Polar residues" evidence="9">
    <location>
        <begin position="591"/>
        <end position="634"/>
    </location>
</feature>
<dbReference type="Gene3D" id="3.30.40.10">
    <property type="entry name" value="Zinc/RING finger domain, C3HC4 (zinc finger)"/>
    <property type="match status" value="1"/>
</dbReference>
<feature type="compositionally biased region" description="Polar residues" evidence="9">
    <location>
        <begin position="547"/>
        <end position="572"/>
    </location>
</feature>
<evidence type="ECO:0000313" key="13">
    <source>
        <dbReference type="Proteomes" id="UP000503462"/>
    </source>
</evidence>
<sequence>MASSGHLLVQQSPMVSARIKLLVNNDLKTICRAYGQAVSGTKVNLQARCITILESLVAGGDVTRFNEFSARVNNHGLLPLKTSPAATARPGYNMPAGSPVAPRPGYPSATRLEFKSSPFYERLEVVLRAQDLPEMPQNRHTVKANLILTDEQARRLSADPQQYRLMVYCAQPNLYDSCDIAFPPQIEIKVNDDDVKANFKGLKNKPGSTKPADITRMVRLRAGYPNKLSVCYALTTKRYLYTIWLVRYVAPEALVQKIRANRVFPKHKVIEEIQRLNNDPDISAMSSKMSLKDPISTSRITVPVRSTICSHNQCFDASYFLQLQEQAPTWQCPLCNKTVSFESLSVDKYFDEILQNTPRSTEQVTIEPNGEWRVITDEEKAPGSAAKNAPRASYDDDFDDDDDLVELDGDKQAVKKESTQAALNAFSTPPLSSREPSVAQSHPQAGNKRSAAIIDLTLSDDDDDDEPIRPSKRTRPDDSSRSHPYVHTPTSVLDASSKPTDALHRPPSVNPSGNYTPNMMAPLKSPISLSPFNTTTAPAAAFGAPSDLNTRPSSHMSTSAGGFPNSWSSFRSPSLPFADVRDAARRSSASKSPLMSWQTAPSNASIPDTQQARSHTYRGFSQDQSNLQLPNNFLPNGWGDSASPG</sequence>
<feature type="domain" description="PINIT" evidence="11">
    <location>
        <begin position="100"/>
        <end position="249"/>
    </location>
</feature>
<keyword evidence="6" id="KW-0833">Ubl conjugation pathway</keyword>
<evidence type="ECO:0000256" key="2">
    <source>
        <dbReference type="ARBA" id="ARBA00005383"/>
    </source>
</evidence>
<feature type="region of interest" description="Disordered" evidence="9">
    <location>
        <begin position="377"/>
        <end position="404"/>
    </location>
</feature>
<comment type="similarity">
    <text evidence="2">Belongs to the PIAS family.</text>
</comment>
<dbReference type="Gene3D" id="2.60.120.780">
    <property type="entry name" value="PINIT domain"/>
    <property type="match status" value="1"/>
</dbReference>
<feature type="compositionally biased region" description="Polar residues" evidence="9">
    <location>
        <begin position="426"/>
        <end position="444"/>
    </location>
</feature>
<evidence type="ECO:0000313" key="12">
    <source>
        <dbReference type="EMBL" id="QIW98430.1"/>
    </source>
</evidence>
<dbReference type="OrthoDB" id="28127at2759"/>
<keyword evidence="3" id="KW-0808">Transferase</keyword>
<keyword evidence="7" id="KW-0862">Zinc</keyword>
<evidence type="ECO:0000256" key="6">
    <source>
        <dbReference type="ARBA" id="ARBA00022786"/>
    </source>
</evidence>
<dbReference type="PROSITE" id="PS51044">
    <property type="entry name" value="ZF_SP_RING"/>
    <property type="match status" value="1"/>
</dbReference>
<dbReference type="InterPro" id="IPR004181">
    <property type="entry name" value="Znf_MIZ"/>
</dbReference>
<feature type="domain" description="SP-RING-type" evidence="10">
    <location>
        <begin position="278"/>
        <end position="363"/>
    </location>
</feature>
<dbReference type="GO" id="GO:0061665">
    <property type="term" value="F:SUMO ligase activity"/>
    <property type="evidence" value="ECO:0007669"/>
    <property type="project" value="TreeGrafter"/>
</dbReference>
<dbReference type="EMBL" id="CP051141">
    <property type="protein sequence ID" value="QIW98430.1"/>
    <property type="molecule type" value="Genomic_DNA"/>
</dbReference>
<organism evidence="12 13">
    <name type="scientific">Peltaster fructicola</name>
    <dbReference type="NCBI Taxonomy" id="286661"/>
    <lineage>
        <taxon>Eukaryota</taxon>
        <taxon>Fungi</taxon>
        <taxon>Dikarya</taxon>
        <taxon>Ascomycota</taxon>
        <taxon>Pezizomycotina</taxon>
        <taxon>Dothideomycetes</taxon>
        <taxon>Dothideomycetes incertae sedis</taxon>
        <taxon>Peltaster</taxon>
    </lineage>
</organism>
<feature type="compositionally biased region" description="Low complexity" evidence="9">
    <location>
        <begin position="531"/>
        <end position="545"/>
    </location>
</feature>